<keyword evidence="1" id="KW-0472">Membrane</keyword>
<dbReference type="Pfam" id="PF01551">
    <property type="entry name" value="Peptidase_M23"/>
    <property type="match status" value="1"/>
</dbReference>
<reference evidence="3 4" key="1">
    <citation type="submission" date="2018-06" db="EMBL/GenBank/DDBJ databases">
        <authorList>
            <person name="Strepis N."/>
        </authorList>
    </citation>
    <scope>NUCLEOTIDE SEQUENCE [LARGE SCALE GENOMIC DNA]</scope>
    <source>
        <strain evidence="3">LUCI</strain>
    </source>
</reference>
<dbReference type="EMBL" id="UPPP01000060">
    <property type="protein sequence ID" value="VBB05894.1"/>
    <property type="molecule type" value="Genomic_DNA"/>
</dbReference>
<dbReference type="Proteomes" id="UP000277811">
    <property type="component" value="Unassembled WGS sequence"/>
</dbReference>
<keyword evidence="1" id="KW-1133">Transmembrane helix</keyword>
<evidence type="ECO:0000313" key="3">
    <source>
        <dbReference type="EMBL" id="VBB05894.1"/>
    </source>
</evidence>
<proteinExistence type="predicted"/>
<dbReference type="Gene3D" id="2.70.70.10">
    <property type="entry name" value="Glucose Permease (Domain IIA)"/>
    <property type="match status" value="1"/>
</dbReference>
<dbReference type="InterPro" id="IPR016047">
    <property type="entry name" value="M23ase_b-sheet_dom"/>
</dbReference>
<dbReference type="PANTHER" id="PTHR21666">
    <property type="entry name" value="PEPTIDASE-RELATED"/>
    <property type="match status" value="1"/>
</dbReference>
<protein>
    <submittedName>
        <fullName evidence="3">Peptidase m23</fullName>
    </submittedName>
</protein>
<keyword evidence="4" id="KW-1185">Reference proteome</keyword>
<feature type="domain" description="M23ase beta-sheet core" evidence="2">
    <location>
        <begin position="105"/>
        <end position="199"/>
    </location>
</feature>
<evidence type="ECO:0000256" key="1">
    <source>
        <dbReference type="SAM" id="Phobius"/>
    </source>
</evidence>
<dbReference type="InterPro" id="IPR050570">
    <property type="entry name" value="Cell_wall_metabolism_enzyme"/>
</dbReference>
<dbReference type="SUPFAM" id="SSF51261">
    <property type="entry name" value="Duplicated hybrid motif"/>
    <property type="match status" value="1"/>
</dbReference>
<evidence type="ECO:0000313" key="4">
    <source>
        <dbReference type="Proteomes" id="UP000277811"/>
    </source>
</evidence>
<evidence type="ECO:0000259" key="2">
    <source>
        <dbReference type="Pfam" id="PF01551"/>
    </source>
</evidence>
<dbReference type="PANTHER" id="PTHR21666:SF286">
    <property type="entry name" value="LIPOPROTEIN NLPD"/>
    <property type="match status" value="1"/>
</dbReference>
<sequence length="206" mass="22375">MHILYEARNNQKIENSRRRQKTIIFTRWIIGPVCMLILLGIGILPNCLRAQSANAVTAVEVKHNQPLENKQVEGLANTPSIWPVSGALTSGFGWRNSPWEDGSEFHPGIDIAVNMGTPVVATADGKVIKSGWSGGYGNIVEIDHGNGIETIYGHNSQIAVSVGQNVKKGQIISYSGSTGNSTGPHVHYEVRINGTAVDPFKFLILY</sequence>
<dbReference type="GO" id="GO:0004222">
    <property type="term" value="F:metalloendopeptidase activity"/>
    <property type="evidence" value="ECO:0007669"/>
    <property type="project" value="TreeGrafter"/>
</dbReference>
<name>A0A498R355_9FIRM</name>
<feature type="transmembrane region" description="Helical" evidence="1">
    <location>
        <begin position="24"/>
        <end position="44"/>
    </location>
</feature>
<dbReference type="InterPro" id="IPR011055">
    <property type="entry name" value="Dup_hybrid_motif"/>
</dbReference>
<accession>A0A498R355</accession>
<gene>
    <name evidence="3" type="ORF">LUCI_1105</name>
</gene>
<keyword evidence="1" id="KW-0812">Transmembrane</keyword>
<dbReference type="AlphaFoldDB" id="A0A498R355"/>
<dbReference type="CDD" id="cd12797">
    <property type="entry name" value="M23_peptidase"/>
    <property type="match status" value="1"/>
</dbReference>
<dbReference type="FunFam" id="2.70.70.10:FF:000006">
    <property type="entry name" value="M23 family peptidase"/>
    <property type="match status" value="1"/>
</dbReference>
<organism evidence="3 4">
    <name type="scientific">Lucifera butyrica</name>
    <dbReference type="NCBI Taxonomy" id="1351585"/>
    <lineage>
        <taxon>Bacteria</taxon>
        <taxon>Bacillati</taxon>
        <taxon>Bacillota</taxon>
        <taxon>Negativicutes</taxon>
        <taxon>Veillonellales</taxon>
        <taxon>Veillonellaceae</taxon>
        <taxon>Lucifera</taxon>
    </lineage>
</organism>